<keyword evidence="1" id="KW-1133">Transmembrane helix</keyword>
<feature type="transmembrane region" description="Helical" evidence="1">
    <location>
        <begin position="192"/>
        <end position="214"/>
    </location>
</feature>
<dbReference type="Proteomes" id="UP001198200">
    <property type="component" value="Unassembled WGS sequence"/>
</dbReference>
<feature type="transmembrane region" description="Helical" evidence="1">
    <location>
        <begin position="169"/>
        <end position="186"/>
    </location>
</feature>
<dbReference type="AlphaFoldDB" id="A0AAE3E602"/>
<feature type="transmembrane region" description="Helical" evidence="1">
    <location>
        <begin position="14"/>
        <end position="37"/>
    </location>
</feature>
<gene>
    <name evidence="2" type="ORF">LKD48_12950</name>
</gene>
<protein>
    <submittedName>
        <fullName evidence="2">Uncharacterized protein</fullName>
    </submittedName>
</protein>
<feature type="transmembrane region" description="Helical" evidence="1">
    <location>
        <begin position="143"/>
        <end position="162"/>
    </location>
</feature>
<feature type="transmembrane region" description="Helical" evidence="1">
    <location>
        <begin position="539"/>
        <end position="562"/>
    </location>
</feature>
<feature type="transmembrane region" description="Helical" evidence="1">
    <location>
        <begin position="83"/>
        <end position="104"/>
    </location>
</feature>
<evidence type="ECO:0000313" key="2">
    <source>
        <dbReference type="EMBL" id="MCC2222526.1"/>
    </source>
</evidence>
<sequence>MIRIKISHSKDKQFLLFAIFFLIIKLILMKDVTIYAITTAFADDQLMVHIAEKLLRLNWLGGYNHYTLAKGCFFPFFLAVGKFFHIDFISCVQIFYALSCYLFLRAIRPVICFQWTIYPFYLLMLFNPIMASSEVIQRVYRNSITPAQVLLVFGGQLGFYLRYQYGKKFSMKWAIVTTCGFISLWFSREDTIWVVPFLIVSAVVIFLKAIIHGFFHNVTCKKRVQYIIILLLPFLALPACRLPITLINGVVYNSWTDNELTHGAFPKVMKALYAIDMEEPTPYTSIGREKIEKVYEISPTLASIQDSLDAVMDLYAAQSGRIEENKKCGNVENGWFFWALRDAVQLEGYYKDGRTADRFYQAIYNEIEIAFKNGKLRQKATMPSALMPPWQPGMLSSLLSTIAQADAYVSSENELFLLDRIAVDDGSDGIARFEWITGRHAVRAVSSIDSYIYSDSLAYIDSNFSYSFFNSLAGIFRIISMPLASIGKICSLILLLLFFIKKQKQNASILLMLSGIAGGLLCLYAGVAYNELRSCSSIAYMYLCGAYPLAQVFSVLAIIAVVQTRIAFKTINLIKME</sequence>
<comment type="caution">
    <text evidence="2">The sequence shown here is derived from an EMBL/GenBank/DDBJ whole genome shotgun (WGS) entry which is preliminary data.</text>
</comment>
<accession>A0AAE3E602</accession>
<evidence type="ECO:0000313" key="3">
    <source>
        <dbReference type="Proteomes" id="UP001198200"/>
    </source>
</evidence>
<feature type="transmembrane region" description="Helical" evidence="1">
    <location>
        <begin position="226"/>
        <end position="244"/>
    </location>
</feature>
<feature type="transmembrane region" description="Helical" evidence="1">
    <location>
        <begin position="507"/>
        <end position="527"/>
    </location>
</feature>
<dbReference type="EMBL" id="JAJEQN010000038">
    <property type="protein sequence ID" value="MCC2222526.1"/>
    <property type="molecule type" value="Genomic_DNA"/>
</dbReference>
<evidence type="ECO:0000256" key="1">
    <source>
        <dbReference type="SAM" id="Phobius"/>
    </source>
</evidence>
<dbReference type="RefSeq" id="WP_308732211.1">
    <property type="nucleotide sequence ID" value="NZ_JAJEQN010000038.1"/>
</dbReference>
<keyword evidence="1" id="KW-0812">Transmembrane</keyword>
<name>A0AAE3E602_9FIRM</name>
<keyword evidence="1" id="KW-0472">Membrane</keyword>
<feature type="transmembrane region" description="Helical" evidence="1">
    <location>
        <begin position="111"/>
        <end position="131"/>
    </location>
</feature>
<proteinExistence type="predicted"/>
<organism evidence="2 3">
    <name type="scientific">Anthropogastromicrobium aceti</name>
    <dbReference type="NCBI Taxonomy" id="2981768"/>
    <lineage>
        <taxon>Bacteria</taxon>
        <taxon>Bacillati</taxon>
        <taxon>Bacillota</taxon>
        <taxon>Clostridia</taxon>
        <taxon>Lachnospirales</taxon>
        <taxon>Lachnospiraceae</taxon>
        <taxon>Anthropogastromicrobium</taxon>
    </lineage>
</organism>
<feature type="transmembrane region" description="Helical" evidence="1">
    <location>
        <begin position="475"/>
        <end position="500"/>
    </location>
</feature>
<keyword evidence="3" id="KW-1185">Reference proteome</keyword>
<reference evidence="2 3" key="1">
    <citation type="submission" date="2021-10" db="EMBL/GenBank/DDBJ databases">
        <title>Anaerobic single-cell dispensing facilitates the cultivation of human gut bacteria.</title>
        <authorList>
            <person name="Afrizal A."/>
        </authorList>
    </citation>
    <scope>NUCLEOTIDE SEQUENCE [LARGE SCALE GENOMIC DNA]</scope>
    <source>
        <strain evidence="2 3">CLA-AA-H224</strain>
    </source>
</reference>